<protein>
    <submittedName>
        <fullName evidence="1">Uncharacterized protein</fullName>
    </submittedName>
</protein>
<evidence type="ECO:0000313" key="1">
    <source>
        <dbReference type="EMBL" id="JAD54372.1"/>
    </source>
</evidence>
<dbReference type="EMBL" id="GBRH01243523">
    <property type="protein sequence ID" value="JAD54372.1"/>
    <property type="molecule type" value="Transcribed_RNA"/>
</dbReference>
<reference evidence="1" key="2">
    <citation type="journal article" date="2015" name="Data Brief">
        <title>Shoot transcriptome of the giant reed, Arundo donax.</title>
        <authorList>
            <person name="Barrero R.A."/>
            <person name="Guerrero F.D."/>
            <person name="Moolhuijzen P."/>
            <person name="Goolsby J.A."/>
            <person name="Tidwell J."/>
            <person name="Bellgard S.E."/>
            <person name="Bellgard M.I."/>
        </authorList>
    </citation>
    <scope>NUCLEOTIDE SEQUENCE</scope>
    <source>
        <tissue evidence="1">Shoot tissue taken approximately 20 cm above the soil surface</tissue>
    </source>
</reference>
<reference evidence="1" key="1">
    <citation type="submission" date="2014-09" db="EMBL/GenBank/DDBJ databases">
        <authorList>
            <person name="Magalhaes I.L.F."/>
            <person name="Oliveira U."/>
            <person name="Santos F.R."/>
            <person name="Vidigal T.H.D.A."/>
            <person name="Brescovit A.D."/>
            <person name="Santos A.J."/>
        </authorList>
    </citation>
    <scope>NUCLEOTIDE SEQUENCE</scope>
    <source>
        <tissue evidence="1">Shoot tissue taken approximately 20 cm above the soil surface</tissue>
    </source>
</reference>
<dbReference type="AlphaFoldDB" id="A0A0A9B4W4"/>
<accession>A0A0A9B4W4</accession>
<proteinExistence type="predicted"/>
<name>A0A0A9B4W4_ARUDO</name>
<sequence length="80" mass="9277">MFKYVKWYLNTRDKYSLEADLNTCTNNGMYTELESFGITLPYDGSFWTRRIVLEFCLLQGAQCPGVVANPVRLFFVVGTY</sequence>
<organism evidence="1">
    <name type="scientific">Arundo donax</name>
    <name type="common">Giant reed</name>
    <name type="synonym">Donax arundinaceus</name>
    <dbReference type="NCBI Taxonomy" id="35708"/>
    <lineage>
        <taxon>Eukaryota</taxon>
        <taxon>Viridiplantae</taxon>
        <taxon>Streptophyta</taxon>
        <taxon>Embryophyta</taxon>
        <taxon>Tracheophyta</taxon>
        <taxon>Spermatophyta</taxon>
        <taxon>Magnoliopsida</taxon>
        <taxon>Liliopsida</taxon>
        <taxon>Poales</taxon>
        <taxon>Poaceae</taxon>
        <taxon>PACMAD clade</taxon>
        <taxon>Arundinoideae</taxon>
        <taxon>Arundineae</taxon>
        <taxon>Arundo</taxon>
    </lineage>
</organism>